<sequence length="212" mass="23474">MESHLGALHSGRNAADSICSTEAHARAVTHPTVRDPRKHRPLRSEYGRLLTALLSGSAPDFGMLAEHRTVETDRRDDVFWCAERNASAPPVACVARPVQAVGRNTAGVAVACYGCGWLYGCATGSGPVVFRGTDALQEELRFCCLPRLKNKKHMGTMKVALGLRRTHLFVSETKTRAKAQGQQSGFTKQAHLRRHRRTWRRPTSKKVYPESN</sequence>
<proteinExistence type="predicted"/>
<comment type="caution">
    <text evidence="2">The sequence shown here is derived from an EMBL/GenBank/DDBJ whole genome shotgun (WGS) entry which is preliminary data.</text>
</comment>
<evidence type="ECO:0000313" key="2">
    <source>
        <dbReference type="EMBL" id="KAK7534173.1"/>
    </source>
</evidence>
<dbReference type="EMBL" id="JBBPEH010000009">
    <property type="protein sequence ID" value="KAK7534173.1"/>
    <property type="molecule type" value="Genomic_DNA"/>
</dbReference>
<gene>
    <name evidence="2" type="ORF">J3D65DRAFT_476177</name>
</gene>
<name>A0ABR1LG42_9PEZI</name>
<dbReference type="RefSeq" id="XP_066653212.1">
    <property type="nucleotide sequence ID" value="XM_066796539.1"/>
</dbReference>
<organism evidence="2 3">
    <name type="scientific">Phyllosticta citribraziliensis</name>
    <dbReference type="NCBI Taxonomy" id="989973"/>
    <lineage>
        <taxon>Eukaryota</taxon>
        <taxon>Fungi</taxon>
        <taxon>Dikarya</taxon>
        <taxon>Ascomycota</taxon>
        <taxon>Pezizomycotina</taxon>
        <taxon>Dothideomycetes</taxon>
        <taxon>Dothideomycetes incertae sedis</taxon>
        <taxon>Botryosphaeriales</taxon>
        <taxon>Phyllostictaceae</taxon>
        <taxon>Phyllosticta</taxon>
    </lineage>
</organism>
<protein>
    <submittedName>
        <fullName evidence="2">Uncharacterized protein</fullName>
    </submittedName>
</protein>
<evidence type="ECO:0000313" key="3">
    <source>
        <dbReference type="Proteomes" id="UP001360953"/>
    </source>
</evidence>
<dbReference type="Proteomes" id="UP001360953">
    <property type="component" value="Unassembled WGS sequence"/>
</dbReference>
<keyword evidence="3" id="KW-1185">Reference proteome</keyword>
<dbReference type="GeneID" id="92029445"/>
<feature type="region of interest" description="Disordered" evidence="1">
    <location>
        <begin position="179"/>
        <end position="212"/>
    </location>
</feature>
<reference evidence="2 3" key="1">
    <citation type="submission" date="2024-04" db="EMBL/GenBank/DDBJ databases">
        <title>Phyllosticta paracitricarpa is synonymous to the EU quarantine fungus P. citricarpa based on phylogenomic analyses.</title>
        <authorList>
            <consortium name="Lawrence Berkeley National Laboratory"/>
            <person name="Van ingen-buijs V.A."/>
            <person name="Van westerhoven A.C."/>
            <person name="Haridas S."/>
            <person name="Skiadas P."/>
            <person name="Martin F."/>
            <person name="Groenewald J.Z."/>
            <person name="Crous P.W."/>
            <person name="Seidl M.F."/>
        </authorList>
    </citation>
    <scope>NUCLEOTIDE SEQUENCE [LARGE SCALE GENOMIC DNA]</scope>
    <source>
        <strain evidence="2 3">CPC 17464</strain>
    </source>
</reference>
<accession>A0ABR1LG42</accession>
<feature type="compositionally biased region" description="Basic residues" evidence="1">
    <location>
        <begin position="190"/>
        <end position="204"/>
    </location>
</feature>
<evidence type="ECO:0000256" key="1">
    <source>
        <dbReference type="SAM" id="MobiDB-lite"/>
    </source>
</evidence>